<protein>
    <submittedName>
        <fullName evidence="1">Uncharacterized protein</fullName>
    </submittedName>
</protein>
<reference evidence="1 2" key="1">
    <citation type="submission" date="2020-09" db="EMBL/GenBank/DDBJ databases">
        <title>De no assembly of potato wild relative species, Solanum commersonii.</title>
        <authorList>
            <person name="Cho K."/>
        </authorList>
    </citation>
    <scope>NUCLEOTIDE SEQUENCE [LARGE SCALE GENOMIC DNA]</scope>
    <source>
        <strain evidence="1">LZ3.2</strain>
        <tissue evidence="1">Leaf</tissue>
    </source>
</reference>
<dbReference type="AlphaFoldDB" id="A0A9J6A7S5"/>
<proteinExistence type="predicted"/>
<name>A0A9J6A7S5_SOLCO</name>
<dbReference type="PANTHER" id="PTHR31286:SF104">
    <property type="entry name" value="PEROXIDASE"/>
    <property type="match status" value="1"/>
</dbReference>
<dbReference type="EMBL" id="JACXVP010000002">
    <property type="protein sequence ID" value="KAG5620370.1"/>
    <property type="molecule type" value="Genomic_DNA"/>
</dbReference>
<organism evidence="1 2">
    <name type="scientific">Solanum commersonii</name>
    <name type="common">Commerson's wild potato</name>
    <name type="synonym">Commerson's nightshade</name>
    <dbReference type="NCBI Taxonomy" id="4109"/>
    <lineage>
        <taxon>Eukaryota</taxon>
        <taxon>Viridiplantae</taxon>
        <taxon>Streptophyta</taxon>
        <taxon>Embryophyta</taxon>
        <taxon>Tracheophyta</taxon>
        <taxon>Spermatophyta</taxon>
        <taxon>Magnoliopsida</taxon>
        <taxon>eudicotyledons</taxon>
        <taxon>Gunneridae</taxon>
        <taxon>Pentapetalae</taxon>
        <taxon>asterids</taxon>
        <taxon>lamiids</taxon>
        <taxon>Solanales</taxon>
        <taxon>Solanaceae</taxon>
        <taxon>Solanoideae</taxon>
        <taxon>Solaneae</taxon>
        <taxon>Solanum</taxon>
    </lineage>
</organism>
<comment type="caution">
    <text evidence="1">The sequence shown here is derived from an EMBL/GenBank/DDBJ whole genome shotgun (WGS) entry which is preliminary data.</text>
</comment>
<dbReference type="Proteomes" id="UP000824120">
    <property type="component" value="Chromosome 2"/>
</dbReference>
<sequence length="336" mass="38097">CPKIDKNPVEIDQYVHGEPTIQFTEGERQVFAKEEGLHQAVIIKFSSDTLEVKDLRTVLPKHLGIKRNCLVGLLARRHILLRIEQYEDYVVALSKSISIQEKKLEWPLCGFHCPDYHQIYLPRILLSMASVVGRPIEIDKATQDKTRPSTARVKEFVYDNLPLYCNHCKHQGHNEKNEQFNGEKFQGDLRQILNEKRGLENIDQSIDDNTRVAYVNNNEIAMVEAIKNNGDQVVDSCVQDDTLNTTVTLNCTLAMVSQTLVLGSKESVTSDSVVPVINLESCLVLNPKLPTVGVLSGKILVWPRLMILSRLIRCSSVKRIWIKFSNLVVHVIMTSL</sequence>
<dbReference type="InterPro" id="IPR040256">
    <property type="entry name" value="At4g02000-like"/>
</dbReference>
<evidence type="ECO:0000313" key="2">
    <source>
        <dbReference type="Proteomes" id="UP000824120"/>
    </source>
</evidence>
<gene>
    <name evidence="1" type="ORF">H5410_005588</name>
</gene>
<feature type="non-terminal residue" evidence="1">
    <location>
        <position position="1"/>
    </location>
</feature>
<accession>A0A9J6A7S5</accession>
<keyword evidence="2" id="KW-1185">Reference proteome</keyword>
<dbReference type="PANTHER" id="PTHR31286">
    <property type="entry name" value="GLYCINE-RICH CELL WALL STRUCTURAL PROTEIN 1.8-LIKE"/>
    <property type="match status" value="1"/>
</dbReference>
<evidence type="ECO:0000313" key="1">
    <source>
        <dbReference type="EMBL" id="KAG5620370.1"/>
    </source>
</evidence>
<dbReference type="OrthoDB" id="1319561at2759"/>